<dbReference type="HOGENOM" id="CLU_3166391_0_0_9"/>
<evidence type="ECO:0000313" key="1">
    <source>
        <dbReference type="EMBL" id="EDP14220.1"/>
    </source>
</evidence>
<gene>
    <name evidence="1" type="ORF">CLOBOL_05612</name>
</gene>
<proteinExistence type="predicted"/>
<accession>A8S085</accession>
<sequence length="47" mass="5614">MILWILPYVVGKDRTEKSGVFPFLLPEIPERVRIERWKNEKKGGMKK</sequence>
<dbReference type="AlphaFoldDB" id="A8S085"/>
<name>A8S085_ENTBW</name>
<organism evidence="1 2">
    <name type="scientific">Enterocloster bolteae (strain ATCC BAA-613 / DSM 15670 / CCUG 46953 / JCM 12243 / WAL 16351)</name>
    <name type="common">Clostridium bolteae</name>
    <dbReference type="NCBI Taxonomy" id="411902"/>
    <lineage>
        <taxon>Bacteria</taxon>
        <taxon>Bacillati</taxon>
        <taxon>Bacillota</taxon>
        <taxon>Clostridia</taxon>
        <taxon>Lachnospirales</taxon>
        <taxon>Lachnospiraceae</taxon>
        <taxon>Enterocloster</taxon>
    </lineage>
</organism>
<evidence type="ECO:0000313" key="2">
    <source>
        <dbReference type="Proteomes" id="UP000005396"/>
    </source>
</evidence>
<dbReference type="PaxDb" id="411902-CLOBOL_05612"/>
<reference evidence="1 2" key="2">
    <citation type="submission" date="2007-09" db="EMBL/GenBank/DDBJ databases">
        <title>Draft genome sequence of Clostridium bolteae (ATCC BAA-613).</title>
        <authorList>
            <person name="Sudarsanam P."/>
            <person name="Ley R."/>
            <person name="Guruge J."/>
            <person name="Turnbaugh P.J."/>
            <person name="Mahowald M."/>
            <person name="Liep D."/>
            <person name="Gordon J."/>
        </authorList>
    </citation>
    <scope>NUCLEOTIDE SEQUENCE [LARGE SCALE GENOMIC DNA]</scope>
    <source>
        <strain evidence="2">ATCC BAA-613 / DSM 15670 / CCUG 46953 / JCM 12243 / WAL 16351</strain>
    </source>
</reference>
<comment type="caution">
    <text evidence="1">The sequence shown here is derived from an EMBL/GenBank/DDBJ whole genome shotgun (WGS) entry which is preliminary data.</text>
</comment>
<dbReference type="EMBL" id="ABCC02000041">
    <property type="protein sequence ID" value="EDP14220.1"/>
    <property type="molecule type" value="Genomic_DNA"/>
</dbReference>
<reference evidence="1 2" key="1">
    <citation type="submission" date="2007-08" db="EMBL/GenBank/DDBJ databases">
        <authorList>
            <person name="Fulton L."/>
            <person name="Clifton S."/>
            <person name="Fulton B."/>
            <person name="Xu J."/>
            <person name="Minx P."/>
            <person name="Pepin K.H."/>
            <person name="Johnson M."/>
            <person name="Thiruvilangam P."/>
            <person name="Bhonagiri V."/>
            <person name="Nash W.E."/>
            <person name="Mardis E.R."/>
            <person name="Wilson R.K."/>
        </authorList>
    </citation>
    <scope>NUCLEOTIDE SEQUENCE [LARGE SCALE GENOMIC DNA]</scope>
    <source>
        <strain evidence="2">ATCC BAA-613 / DSM 15670 / CCUG 46953 / JCM 12243 / WAL 16351</strain>
    </source>
</reference>
<protein>
    <submittedName>
        <fullName evidence="1">Uncharacterized protein</fullName>
    </submittedName>
</protein>
<dbReference type="Proteomes" id="UP000005396">
    <property type="component" value="Unassembled WGS sequence"/>
</dbReference>